<dbReference type="CDD" id="cd18793">
    <property type="entry name" value="SF2_C_SNF"/>
    <property type="match status" value="1"/>
</dbReference>
<keyword evidence="4" id="KW-0067">ATP-binding</keyword>
<feature type="domain" description="Helicase C-terminal" evidence="7">
    <location>
        <begin position="409"/>
        <end position="592"/>
    </location>
</feature>
<dbReference type="RefSeq" id="WP_077475472.1">
    <property type="nucleotide sequence ID" value="NZ_MLAH01000015.1"/>
</dbReference>
<sequence length="960" mass="109561">MIKSKLSPHQAKYYAWLLTRQAENGSIDSLASTLVDSQVDLNPHQVDAALFACQNPLSQGVILADEVGLGKTIEAGLVILQRWAERKRNILIITPANLRKQWHQELQEKFGLQGMILEAKSYNAIKKEGKNPFRQDVPIICSYQFAKAKAEDIKAIGWHLVVMDEAHRLRNVYKKGNVIGKTLKEALANVASKVLLTATPLQNSLLELYGLVSMIDGRIFGDLESFRSQFGTRATEQTLVSLRQRLNPVCKRTLRRQVQAYVPYTKRLAIVQRFTPSDQEQAFSSLVADYLRRPNLQAMPEGQRQLISLVLWKLLASSSSAIAGALDTMSRRLQGVLEQSKPQDLVETLDEDYESLDETAEEWEEENEQNILSQDEYQAIADEIEDLKHYKQLAENIREDAKSRALLTALSTAFDKLKELGAAQKAIIFTESKRTQDYLLQCLAETKYAGEHGEGIVLFNGTNSDENAQRIYKDWLKRHEGSDKITGSKTADTRAALVEYFKEKATIMIATEAGAEGINLQFCSLIINYDLPWNPQRIEQRIGRCHRYGQKHDVVVVNFVNESNEADARVYELLEQKFRLFDGVFGASDEVLGVIGSGVDIERRIADIYRRCRQSEEIKAAFNALQDELSDEINQNLVKARQTLLENFDEEVRDKLRIRDEESKAALDKYEKILLDLTRSELGKYADFDSDGFILKGVPEYFSDKDNLDIPTGRYELPRKSGESYLYRINHPLAQAIIERAKSNASPAVRLQFDYSAHGGRISTLETYRGQRGQLLAKLISISALGGMEQHILISAITENGEILQVEDPEKLLRLPAIIVDTAVNSSPQNMLTGDMVQRCQALLNQATERNLGYFEQEVQKLDDWVDDLKQGLEQEIKETDRQIKEVRRTAATSATLEEKLSWQKKQRELESKRSKQRRELFDKQDEIEEQRNQLIEELEEQLKQKIEEEELFFIEWEMV</sequence>
<feature type="coiled-coil region" evidence="5">
    <location>
        <begin position="346"/>
        <end position="400"/>
    </location>
</feature>
<dbReference type="Proteomes" id="UP000189549">
    <property type="component" value="Unassembled WGS sequence"/>
</dbReference>
<dbReference type="InterPro" id="IPR001650">
    <property type="entry name" value="Helicase_C-like"/>
</dbReference>
<dbReference type="PROSITE" id="PS51194">
    <property type="entry name" value="HELICASE_CTER"/>
    <property type="match status" value="1"/>
</dbReference>
<dbReference type="InterPro" id="IPR027417">
    <property type="entry name" value="P-loop_NTPase"/>
</dbReference>
<keyword evidence="3 8" id="KW-0347">Helicase</keyword>
<dbReference type="SMART" id="SM00490">
    <property type="entry name" value="HELICc"/>
    <property type="match status" value="1"/>
</dbReference>
<dbReference type="GO" id="GO:0016787">
    <property type="term" value="F:hydrolase activity"/>
    <property type="evidence" value="ECO:0007669"/>
    <property type="project" value="UniProtKB-KW"/>
</dbReference>
<proteinExistence type="predicted"/>
<evidence type="ECO:0000313" key="8">
    <source>
        <dbReference type="EMBL" id="OOF86007.1"/>
    </source>
</evidence>
<dbReference type="SMART" id="SM00487">
    <property type="entry name" value="DEXDc"/>
    <property type="match status" value="1"/>
</dbReference>
<keyword evidence="1" id="KW-0547">Nucleotide-binding</keyword>
<evidence type="ECO:0000256" key="1">
    <source>
        <dbReference type="ARBA" id="ARBA00022741"/>
    </source>
</evidence>
<evidence type="ECO:0000259" key="7">
    <source>
        <dbReference type="PROSITE" id="PS51194"/>
    </source>
</evidence>
<dbReference type="InterPro" id="IPR000330">
    <property type="entry name" value="SNF2_N"/>
</dbReference>
<dbReference type="EMBL" id="MLAH01000015">
    <property type="protein sequence ID" value="OOF86007.1"/>
    <property type="molecule type" value="Genomic_DNA"/>
</dbReference>
<evidence type="ECO:0000256" key="2">
    <source>
        <dbReference type="ARBA" id="ARBA00022801"/>
    </source>
</evidence>
<dbReference type="PROSITE" id="PS51192">
    <property type="entry name" value="HELICASE_ATP_BIND_1"/>
    <property type="match status" value="1"/>
</dbReference>
<reference evidence="8 9" key="1">
    <citation type="submission" date="2016-10" db="EMBL/GenBank/DDBJ databases">
        <title>Rodentibacter gen. nov. and new species.</title>
        <authorList>
            <person name="Christensen H."/>
        </authorList>
    </citation>
    <scope>NUCLEOTIDE SEQUENCE [LARGE SCALE GENOMIC DNA]</scope>
    <source>
        <strain evidence="8 9">Ppn157</strain>
    </source>
</reference>
<dbReference type="InterPro" id="IPR014001">
    <property type="entry name" value="Helicase_ATP-bd"/>
</dbReference>
<dbReference type="InterPro" id="IPR049730">
    <property type="entry name" value="SNF2/RAD54-like_C"/>
</dbReference>
<evidence type="ECO:0000256" key="5">
    <source>
        <dbReference type="SAM" id="Coils"/>
    </source>
</evidence>
<dbReference type="InterPro" id="IPR057342">
    <property type="entry name" value="DEXDc_RapA"/>
</dbReference>
<dbReference type="Gene3D" id="3.40.50.300">
    <property type="entry name" value="P-loop containing nucleotide triphosphate hydrolases"/>
    <property type="match status" value="1"/>
</dbReference>
<dbReference type="InterPro" id="IPR038718">
    <property type="entry name" value="SNF2-like_sf"/>
</dbReference>
<dbReference type="Pfam" id="PF00271">
    <property type="entry name" value="Helicase_C"/>
    <property type="match status" value="1"/>
</dbReference>
<keyword evidence="5" id="KW-0175">Coiled coil</keyword>
<gene>
    <name evidence="8" type="ORF">BKG93_03380</name>
</gene>
<name>A0A1V3L7V3_9PAST</name>
<dbReference type="InterPro" id="IPR002464">
    <property type="entry name" value="DNA/RNA_helicase_DEAH_CS"/>
</dbReference>
<dbReference type="CDD" id="cd18011">
    <property type="entry name" value="DEXDc_RapA"/>
    <property type="match status" value="1"/>
</dbReference>
<evidence type="ECO:0000256" key="4">
    <source>
        <dbReference type="ARBA" id="ARBA00022840"/>
    </source>
</evidence>
<keyword evidence="2" id="KW-0378">Hydrolase</keyword>
<dbReference type="PROSITE" id="PS00690">
    <property type="entry name" value="DEAH_ATP_HELICASE"/>
    <property type="match status" value="1"/>
</dbReference>
<dbReference type="SUPFAM" id="SSF52540">
    <property type="entry name" value="P-loop containing nucleoside triphosphate hydrolases"/>
    <property type="match status" value="2"/>
</dbReference>
<feature type="coiled-coil region" evidence="5">
    <location>
        <begin position="914"/>
        <end position="956"/>
    </location>
</feature>
<evidence type="ECO:0000256" key="3">
    <source>
        <dbReference type="ARBA" id="ARBA00022806"/>
    </source>
</evidence>
<organism evidence="8 9">
    <name type="scientific">Rodentibacter ratti</name>
    <dbReference type="NCBI Taxonomy" id="1906745"/>
    <lineage>
        <taxon>Bacteria</taxon>
        <taxon>Pseudomonadati</taxon>
        <taxon>Pseudomonadota</taxon>
        <taxon>Gammaproteobacteria</taxon>
        <taxon>Pasteurellales</taxon>
        <taxon>Pasteurellaceae</taxon>
        <taxon>Rodentibacter</taxon>
    </lineage>
</organism>
<dbReference type="GO" id="GO:0004386">
    <property type="term" value="F:helicase activity"/>
    <property type="evidence" value="ECO:0007669"/>
    <property type="project" value="UniProtKB-KW"/>
</dbReference>
<comment type="caution">
    <text evidence="8">The sequence shown here is derived from an EMBL/GenBank/DDBJ whole genome shotgun (WGS) entry which is preliminary data.</text>
</comment>
<feature type="domain" description="Helicase ATP-binding" evidence="6">
    <location>
        <begin position="52"/>
        <end position="218"/>
    </location>
</feature>
<protein>
    <submittedName>
        <fullName evidence="8">DEAD/DEAH box helicase</fullName>
    </submittedName>
</protein>
<dbReference type="Gene3D" id="3.40.50.10810">
    <property type="entry name" value="Tandem AAA-ATPase domain"/>
    <property type="match status" value="1"/>
</dbReference>
<evidence type="ECO:0000259" key="6">
    <source>
        <dbReference type="PROSITE" id="PS51192"/>
    </source>
</evidence>
<dbReference type="PANTHER" id="PTHR10799">
    <property type="entry name" value="SNF2/RAD54 HELICASE FAMILY"/>
    <property type="match status" value="1"/>
</dbReference>
<dbReference type="AlphaFoldDB" id="A0A1V3L7V3"/>
<dbReference type="Pfam" id="PF00176">
    <property type="entry name" value="SNF2-rel_dom"/>
    <property type="match status" value="1"/>
</dbReference>
<accession>A0A1V3L7V3</accession>
<dbReference type="GO" id="GO:0005524">
    <property type="term" value="F:ATP binding"/>
    <property type="evidence" value="ECO:0007669"/>
    <property type="project" value="UniProtKB-KW"/>
</dbReference>
<evidence type="ECO:0000313" key="9">
    <source>
        <dbReference type="Proteomes" id="UP000189549"/>
    </source>
</evidence>